<feature type="compositionally biased region" description="Basic and acidic residues" evidence="1">
    <location>
        <begin position="23"/>
        <end position="34"/>
    </location>
</feature>
<reference evidence="2" key="2">
    <citation type="journal article" date="2023" name="IMA Fungus">
        <title>Comparative genomic study of the Penicillium genus elucidates a diverse pangenome and 15 lateral gene transfer events.</title>
        <authorList>
            <person name="Petersen C."/>
            <person name="Sorensen T."/>
            <person name="Nielsen M.R."/>
            <person name="Sondergaard T.E."/>
            <person name="Sorensen J.L."/>
            <person name="Fitzpatrick D.A."/>
            <person name="Frisvad J.C."/>
            <person name="Nielsen K.L."/>
        </authorList>
    </citation>
    <scope>NUCLEOTIDE SEQUENCE</scope>
    <source>
        <strain evidence="2">IBT 23319</strain>
    </source>
</reference>
<evidence type="ECO:0000256" key="1">
    <source>
        <dbReference type="SAM" id="MobiDB-lite"/>
    </source>
</evidence>
<feature type="compositionally biased region" description="Basic and acidic residues" evidence="1">
    <location>
        <begin position="176"/>
        <end position="187"/>
    </location>
</feature>
<feature type="compositionally biased region" description="Polar residues" evidence="1">
    <location>
        <begin position="42"/>
        <end position="66"/>
    </location>
</feature>
<dbReference type="EMBL" id="JAPQKT010000009">
    <property type="protein sequence ID" value="KAJ5220902.1"/>
    <property type="molecule type" value="Genomic_DNA"/>
</dbReference>
<dbReference type="Proteomes" id="UP001147733">
    <property type="component" value="Unassembled WGS sequence"/>
</dbReference>
<feature type="region of interest" description="Disordered" evidence="1">
    <location>
        <begin position="1"/>
        <end position="77"/>
    </location>
</feature>
<accession>A0A9W9NJ13</accession>
<dbReference type="OrthoDB" id="10580921at2759"/>
<name>A0A9W9NJ13_PENCI</name>
<feature type="region of interest" description="Disordered" evidence="1">
    <location>
        <begin position="149"/>
        <end position="208"/>
    </location>
</feature>
<organism evidence="2 3">
    <name type="scientific">Penicillium citrinum</name>
    <dbReference type="NCBI Taxonomy" id="5077"/>
    <lineage>
        <taxon>Eukaryota</taxon>
        <taxon>Fungi</taxon>
        <taxon>Dikarya</taxon>
        <taxon>Ascomycota</taxon>
        <taxon>Pezizomycotina</taxon>
        <taxon>Eurotiomycetes</taxon>
        <taxon>Eurotiomycetidae</taxon>
        <taxon>Eurotiales</taxon>
        <taxon>Aspergillaceae</taxon>
        <taxon>Penicillium</taxon>
    </lineage>
</organism>
<comment type="caution">
    <text evidence="2">The sequence shown here is derived from an EMBL/GenBank/DDBJ whole genome shotgun (WGS) entry which is preliminary data.</text>
</comment>
<protein>
    <submittedName>
        <fullName evidence="2">Uncharacterized protein</fullName>
    </submittedName>
</protein>
<dbReference type="AlphaFoldDB" id="A0A9W9NJ13"/>
<dbReference type="RefSeq" id="XP_056495825.1">
    <property type="nucleotide sequence ID" value="XM_056648694.1"/>
</dbReference>
<dbReference type="GeneID" id="81387861"/>
<evidence type="ECO:0000313" key="3">
    <source>
        <dbReference type="Proteomes" id="UP001147733"/>
    </source>
</evidence>
<evidence type="ECO:0000313" key="2">
    <source>
        <dbReference type="EMBL" id="KAJ5220902.1"/>
    </source>
</evidence>
<sequence length="254" mass="28410">MKRTNSNDKNVPSFARGTASSRARQESKFSDKASNKIPLRTPVSSRPTSRVSIRPGSSASTRTRPVSRNKDYSRGMAGRKLVRLDEVEDDVEKKSLFHKGFRRIDEESSKSNIPKIGKGKGRGKENATLVSTHTITLVSISDAQVDHVNANANNEPPASTVVLDDDMSDDGSNSDASERSFHTAREDPDSDSEQSFHTAPEWLVSESDDEIEREAARDFMESRIICEHWEANMKRDLEIREEIEMLRLSAGNKM</sequence>
<proteinExistence type="predicted"/>
<gene>
    <name evidence="2" type="ORF">N7469_009789</name>
</gene>
<reference evidence="2" key="1">
    <citation type="submission" date="2022-11" db="EMBL/GenBank/DDBJ databases">
        <authorList>
            <person name="Petersen C."/>
        </authorList>
    </citation>
    <scope>NUCLEOTIDE SEQUENCE</scope>
    <source>
        <strain evidence="2">IBT 23319</strain>
    </source>
</reference>
<keyword evidence="3" id="KW-1185">Reference proteome</keyword>